<sequence>MLNNISLRIFLPFGFILVAVIVLASYYFVALPIGYEEAIRNAEVSFSRKLTTVQGRYINLLSTDNVGAVNQDLVMAAQDDFESIKNILIVDANNVVKYSSETFLVGLGINELPFQVDERQNLRARNTGLVYFEREPGTSNLVGYAGLKYFNSEGPHTNTIILLLNTEASAEQSLAVTFSTLMIVFASLVFFGLLYMVLMHYKIHERVHTLLSMAREIGKSTHTGNRSVSGSDELALISKELEHMASMLALREGHLQAMRYQAEQVSENKSNFLSTMSHEIRTPLTGLIGFLELARDKFGHSDDENYLGISLQSAESLLTLVNEILDLSRLENNKTTLEISDYNCYAFLNDVLNAHKAIANQKELYIHLDFVGDKETILKFDRKLFSQILMNLINNAIKFTKSGGITIQAIVVPQGNETVSLNVKIKDTGIGIPDDQISRLFRRYEQIDEAQRDASHAGTGLGLAIVKEISRLMKIHVNVESEVGEGTTFDLSMRLPLGHAENVTSITAQTKSLQATQDHYHATVMIVDDNKINRLLMGKLVGQRVSDYFELETGLLALDYMEEVLKGKEKPVDLILMDINMPGMNGDEAQGKIRELSHEFESLPIIAITANTIKGARESFLQKGMSDFISKPINNEELYKVLDKHLIAKKTLESPHGSPKTSHGEASNMEAAQKKTPPKEGDSVAAMESLLDKL</sequence>
<evidence type="ECO:0000256" key="1">
    <source>
        <dbReference type="ARBA" id="ARBA00000085"/>
    </source>
</evidence>
<keyword evidence="10" id="KW-0547">Nucleotide-binding</keyword>
<dbReference type="GO" id="GO:0000155">
    <property type="term" value="F:phosphorelay sensor kinase activity"/>
    <property type="evidence" value="ECO:0007669"/>
    <property type="project" value="InterPro"/>
</dbReference>
<evidence type="ECO:0000313" key="11">
    <source>
        <dbReference type="Proteomes" id="UP001268683"/>
    </source>
</evidence>
<keyword evidence="10" id="KW-0067">ATP-binding</keyword>
<feature type="transmembrane region" description="Helical" evidence="7">
    <location>
        <begin position="9"/>
        <end position="29"/>
    </location>
</feature>
<dbReference type="CDD" id="cd17546">
    <property type="entry name" value="REC_hyHK_CKI1_RcsC-like"/>
    <property type="match status" value="1"/>
</dbReference>
<dbReference type="InterPro" id="IPR011006">
    <property type="entry name" value="CheY-like_superfamily"/>
</dbReference>
<dbReference type="Pfam" id="PF00512">
    <property type="entry name" value="HisKA"/>
    <property type="match status" value="1"/>
</dbReference>
<keyword evidence="7" id="KW-0472">Membrane</keyword>
<proteinExistence type="predicted"/>
<dbReference type="SMART" id="SM00387">
    <property type="entry name" value="HATPase_c"/>
    <property type="match status" value="1"/>
</dbReference>
<evidence type="ECO:0000256" key="7">
    <source>
        <dbReference type="SAM" id="Phobius"/>
    </source>
</evidence>
<evidence type="ECO:0000259" key="8">
    <source>
        <dbReference type="PROSITE" id="PS50109"/>
    </source>
</evidence>
<organism evidence="10 11">
    <name type="scientific">Temperatibacter marinus</name>
    <dbReference type="NCBI Taxonomy" id="1456591"/>
    <lineage>
        <taxon>Bacteria</taxon>
        <taxon>Pseudomonadati</taxon>
        <taxon>Pseudomonadota</taxon>
        <taxon>Alphaproteobacteria</taxon>
        <taxon>Kordiimonadales</taxon>
        <taxon>Temperatibacteraceae</taxon>
        <taxon>Temperatibacter</taxon>
    </lineage>
</organism>
<dbReference type="SMART" id="SM00388">
    <property type="entry name" value="HisKA"/>
    <property type="match status" value="1"/>
</dbReference>
<dbReference type="KEGG" id="tmk:QGN29_00435"/>
<feature type="domain" description="Response regulatory" evidence="9">
    <location>
        <begin position="523"/>
        <end position="646"/>
    </location>
</feature>
<feature type="domain" description="Histidine kinase" evidence="8">
    <location>
        <begin position="275"/>
        <end position="497"/>
    </location>
</feature>
<dbReference type="Pfam" id="PF02518">
    <property type="entry name" value="HATPase_c"/>
    <property type="match status" value="1"/>
</dbReference>
<feature type="region of interest" description="Disordered" evidence="6">
    <location>
        <begin position="651"/>
        <end position="694"/>
    </location>
</feature>
<dbReference type="SUPFAM" id="SSF55874">
    <property type="entry name" value="ATPase domain of HSP90 chaperone/DNA topoisomerase II/histidine kinase"/>
    <property type="match status" value="1"/>
</dbReference>
<dbReference type="SUPFAM" id="SSF52172">
    <property type="entry name" value="CheY-like"/>
    <property type="match status" value="1"/>
</dbReference>
<name>A0AA52HAP7_9PROT</name>
<feature type="modified residue" description="4-aspartylphosphate" evidence="5">
    <location>
        <position position="578"/>
    </location>
</feature>
<dbReference type="InterPro" id="IPR001789">
    <property type="entry name" value="Sig_transdc_resp-reg_receiver"/>
</dbReference>
<evidence type="ECO:0000256" key="6">
    <source>
        <dbReference type="SAM" id="MobiDB-lite"/>
    </source>
</evidence>
<gene>
    <name evidence="10" type="ORF">QGN29_00435</name>
</gene>
<protein>
    <recommendedName>
        <fullName evidence="2">histidine kinase</fullName>
        <ecNumber evidence="2">2.7.13.3</ecNumber>
    </recommendedName>
</protein>
<evidence type="ECO:0000256" key="3">
    <source>
        <dbReference type="ARBA" id="ARBA00022553"/>
    </source>
</evidence>
<dbReference type="Gene3D" id="3.30.565.10">
    <property type="entry name" value="Histidine kinase-like ATPase, C-terminal domain"/>
    <property type="match status" value="1"/>
</dbReference>
<evidence type="ECO:0000313" key="10">
    <source>
        <dbReference type="EMBL" id="WND02828.1"/>
    </source>
</evidence>
<dbReference type="InterPro" id="IPR036097">
    <property type="entry name" value="HisK_dim/P_sf"/>
</dbReference>
<keyword evidence="11" id="KW-1185">Reference proteome</keyword>
<evidence type="ECO:0000259" key="9">
    <source>
        <dbReference type="PROSITE" id="PS50110"/>
    </source>
</evidence>
<keyword evidence="4" id="KW-0902">Two-component regulatory system</keyword>
<evidence type="ECO:0000256" key="2">
    <source>
        <dbReference type="ARBA" id="ARBA00012438"/>
    </source>
</evidence>
<dbReference type="EMBL" id="CP123872">
    <property type="protein sequence ID" value="WND02828.1"/>
    <property type="molecule type" value="Genomic_DNA"/>
</dbReference>
<evidence type="ECO:0000256" key="4">
    <source>
        <dbReference type="ARBA" id="ARBA00023012"/>
    </source>
</evidence>
<dbReference type="AlphaFoldDB" id="A0AA52HAP7"/>
<dbReference type="Pfam" id="PF00072">
    <property type="entry name" value="Response_reg"/>
    <property type="match status" value="1"/>
</dbReference>
<dbReference type="RefSeq" id="WP_310798666.1">
    <property type="nucleotide sequence ID" value="NZ_CP123872.1"/>
</dbReference>
<evidence type="ECO:0000256" key="5">
    <source>
        <dbReference type="PROSITE-ProRule" id="PRU00169"/>
    </source>
</evidence>
<feature type="transmembrane region" description="Helical" evidence="7">
    <location>
        <begin position="174"/>
        <end position="198"/>
    </location>
</feature>
<accession>A0AA52HAP7</accession>
<dbReference type="PROSITE" id="PS50109">
    <property type="entry name" value="HIS_KIN"/>
    <property type="match status" value="1"/>
</dbReference>
<dbReference type="InterPro" id="IPR005467">
    <property type="entry name" value="His_kinase_dom"/>
</dbReference>
<dbReference type="Gene3D" id="1.10.287.130">
    <property type="match status" value="1"/>
</dbReference>
<dbReference type="InterPro" id="IPR004358">
    <property type="entry name" value="Sig_transdc_His_kin-like_C"/>
</dbReference>
<dbReference type="InterPro" id="IPR036890">
    <property type="entry name" value="HATPase_C_sf"/>
</dbReference>
<dbReference type="PRINTS" id="PR00344">
    <property type="entry name" value="BCTRLSENSOR"/>
</dbReference>
<dbReference type="PROSITE" id="PS50110">
    <property type="entry name" value="RESPONSE_REGULATORY"/>
    <property type="match status" value="1"/>
</dbReference>
<dbReference type="Proteomes" id="UP001268683">
    <property type="component" value="Chromosome"/>
</dbReference>
<dbReference type="SMART" id="SM00448">
    <property type="entry name" value="REC"/>
    <property type="match status" value="1"/>
</dbReference>
<dbReference type="EC" id="2.7.13.3" evidence="2"/>
<dbReference type="InterPro" id="IPR003594">
    <property type="entry name" value="HATPase_dom"/>
</dbReference>
<dbReference type="SUPFAM" id="SSF47384">
    <property type="entry name" value="Homodimeric domain of signal transducing histidine kinase"/>
    <property type="match status" value="1"/>
</dbReference>
<keyword evidence="7" id="KW-1133">Transmembrane helix</keyword>
<keyword evidence="3 5" id="KW-0597">Phosphoprotein</keyword>
<dbReference type="PANTHER" id="PTHR45339:SF1">
    <property type="entry name" value="HYBRID SIGNAL TRANSDUCTION HISTIDINE KINASE J"/>
    <property type="match status" value="1"/>
</dbReference>
<dbReference type="CDD" id="cd16922">
    <property type="entry name" value="HATPase_EvgS-ArcB-TorS-like"/>
    <property type="match status" value="1"/>
</dbReference>
<dbReference type="GO" id="GO:0005524">
    <property type="term" value="F:ATP binding"/>
    <property type="evidence" value="ECO:0007669"/>
    <property type="project" value="UniProtKB-KW"/>
</dbReference>
<comment type="catalytic activity">
    <reaction evidence="1">
        <text>ATP + protein L-histidine = ADP + protein N-phospho-L-histidine.</text>
        <dbReference type="EC" id="2.7.13.3"/>
    </reaction>
</comment>
<dbReference type="CDD" id="cd00082">
    <property type="entry name" value="HisKA"/>
    <property type="match status" value="1"/>
</dbReference>
<keyword evidence="7" id="KW-0812">Transmembrane</keyword>
<dbReference type="InterPro" id="IPR003661">
    <property type="entry name" value="HisK_dim/P_dom"/>
</dbReference>
<dbReference type="Gene3D" id="3.40.50.2300">
    <property type="match status" value="1"/>
</dbReference>
<reference evidence="10" key="1">
    <citation type="submission" date="2023-04" db="EMBL/GenBank/DDBJ databases">
        <title>Complete genome sequence of Temperatibacter marinus.</title>
        <authorList>
            <person name="Rong J.-C."/>
            <person name="Yi M.-L."/>
            <person name="Zhao Q."/>
        </authorList>
    </citation>
    <scope>NUCLEOTIDE SEQUENCE</scope>
    <source>
        <strain evidence="10">NBRC 110045</strain>
    </source>
</reference>
<dbReference type="PANTHER" id="PTHR45339">
    <property type="entry name" value="HYBRID SIGNAL TRANSDUCTION HISTIDINE KINASE J"/>
    <property type="match status" value="1"/>
</dbReference>